<sequence>MNKDTAKRQFSNAVEIMYEKGWMKFPKNLNTNKEFKITGFKNTDTITFEVREGKKKSQHVIFYAYDLVHSLYLKDSDDSNYAIRCYAKSICKNLFGYSELQK</sequence>
<name>A0A6H0X550_BPTWO</name>
<dbReference type="Proteomes" id="UP000503318">
    <property type="component" value="Segment"/>
</dbReference>
<protein>
    <submittedName>
        <fullName evidence="1">Uncharacterized protein</fullName>
    </submittedName>
</protein>
<reference evidence="1 2" key="1">
    <citation type="submission" date="2020-03" db="EMBL/GenBank/DDBJ databases">
        <title>Variable regions in the genome of staphylococcal bacteriophage Twort.</title>
        <authorList>
            <person name="Glowacka-Rutkowska A."/>
            <person name="Gawor J."/>
            <person name="Lobocka M."/>
        </authorList>
    </citation>
    <scope>NUCLEOTIDE SEQUENCE [LARGE SCALE GENOMIC DNA]</scope>
</reference>
<accession>A0A6H0X550</accession>
<dbReference type="RefSeq" id="YP_238689.1">
    <property type="nucleotide sequence ID" value="NC_007021.1"/>
</dbReference>
<dbReference type="OrthoDB" id="17003at10239"/>
<gene>
    <name evidence="1" type="ORF">TwortDSMZ_043</name>
</gene>
<dbReference type="EMBL" id="MT151386">
    <property type="protein sequence ID" value="QIW89050.1"/>
    <property type="molecule type" value="Genomic_DNA"/>
</dbReference>
<dbReference type="KEGG" id="vg:5130461"/>
<evidence type="ECO:0000313" key="2">
    <source>
        <dbReference type="Proteomes" id="UP000503318"/>
    </source>
</evidence>
<proteinExistence type="predicted"/>
<evidence type="ECO:0000313" key="1">
    <source>
        <dbReference type="EMBL" id="QIW89050.1"/>
    </source>
</evidence>
<organismHost>
    <name type="scientific">Twortvirus twort</name>
    <dbReference type="NCBI Taxonomy" id="55510"/>
</organismHost>
<organism evidence="1 2">
    <name type="scientific">Staphylococcus phage Twort (strain DSM 17442 / HER 48)</name>
    <name type="common">Bacteriophage Twort</name>
    <dbReference type="NCBI Taxonomy" id="2908167"/>
    <lineage>
        <taxon>Viruses</taxon>
        <taxon>Duplodnaviria</taxon>
        <taxon>Heunggongvirae</taxon>
        <taxon>Uroviricota</taxon>
        <taxon>Caudoviricetes</taxon>
        <taxon>Herelleviridae</taxon>
        <taxon>Twortvirinae</taxon>
        <taxon>Twortvirus</taxon>
        <taxon>Twortvirus twort</taxon>
    </lineage>
</organism>